<evidence type="ECO:0000256" key="5">
    <source>
        <dbReference type="ARBA" id="ARBA00022679"/>
    </source>
</evidence>
<comment type="similarity">
    <text evidence="2 11">Belongs to the guanylate kinase family.</text>
</comment>
<evidence type="ECO:0000256" key="11">
    <source>
        <dbReference type="HAMAP-Rule" id="MF_00328"/>
    </source>
</evidence>
<dbReference type="STRING" id="645991.Sgly_0692"/>
<evidence type="ECO:0000256" key="7">
    <source>
        <dbReference type="ARBA" id="ARBA00022777"/>
    </source>
</evidence>
<name>F0T0I9_SYNGF</name>
<dbReference type="GO" id="GO:0004385">
    <property type="term" value="F:GMP kinase activity"/>
    <property type="evidence" value="ECO:0007669"/>
    <property type="project" value="UniProtKB-UniRule"/>
</dbReference>
<dbReference type="PROSITE" id="PS00856">
    <property type="entry name" value="GUANYLATE_KINASE_1"/>
    <property type="match status" value="1"/>
</dbReference>
<comment type="function">
    <text evidence="1 11">Essential for recycling GMP and indirectly, cGMP.</text>
</comment>
<dbReference type="PROSITE" id="PS50052">
    <property type="entry name" value="GUANYLATE_KINASE_2"/>
    <property type="match status" value="1"/>
</dbReference>
<dbReference type="NCBIfam" id="TIGR03263">
    <property type="entry name" value="guanyl_kin"/>
    <property type="match status" value="1"/>
</dbReference>
<feature type="binding site" evidence="11">
    <location>
        <begin position="16"/>
        <end position="23"/>
    </location>
    <ligand>
        <name>ATP</name>
        <dbReference type="ChEBI" id="CHEBI:30616"/>
    </ligand>
</feature>
<dbReference type="FunFam" id="3.30.63.10:FF:000002">
    <property type="entry name" value="Guanylate kinase 1"/>
    <property type="match status" value="1"/>
</dbReference>
<evidence type="ECO:0000259" key="12">
    <source>
        <dbReference type="PROSITE" id="PS50052"/>
    </source>
</evidence>
<dbReference type="HAMAP" id="MF_00328">
    <property type="entry name" value="Guanylate_kinase"/>
    <property type="match status" value="1"/>
</dbReference>
<evidence type="ECO:0000313" key="13">
    <source>
        <dbReference type="EMBL" id="ADY55054.1"/>
    </source>
</evidence>
<dbReference type="EMBL" id="CP002547">
    <property type="protein sequence ID" value="ADY55054.1"/>
    <property type="molecule type" value="Genomic_DNA"/>
</dbReference>
<dbReference type="InterPro" id="IPR027417">
    <property type="entry name" value="P-loop_NTPase"/>
</dbReference>
<gene>
    <name evidence="11" type="primary">gmk</name>
    <name evidence="13" type="ordered locus">Sgly_0692</name>
</gene>
<dbReference type="Gene3D" id="3.30.63.10">
    <property type="entry name" value="Guanylate Kinase phosphate binding domain"/>
    <property type="match status" value="1"/>
</dbReference>
<keyword evidence="7 11" id="KW-0418">Kinase</keyword>
<dbReference type="EC" id="2.7.4.8" evidence="3 11"/>
<dbReference type="InterPro" id="IPR008145">
    <property type="entry name" value="GK/Ca_channel_bsu"/>
</dbReference>
<evidence type="ECO:0000256" key="6">
    <source>
        <dbReference type="ARBA" id="ARBA00022741"/>
    </source>
</evidence>
<dbReference type="InterPro" id="IPR020590">
    <property type="entry name" value="Guanylate_kinase_CS"/>
</dbReference>
<comment type="subcellular location">
    <subcellularLocation>
        <location evidence="11">Cytoplasm</location>
    </subcellularLocation>
</comment>
<dbReference type="InterPro" id="IPR008144">
    <property type="entry name" value="Guanylate_kin-like_dom"/>
</dbReference>
<dbReference type="HOGENOM" id="CLU_001715_1_2_9"/>
<evidence type="ECO:0000256" key="9">
    <source>
        <dbReference type="ARBA" id="ARBA00030128"/>
    </source>
</evidence>
<proteinExistence type="inferred from homology"/>
<keyword evidence="11" id="KW-0963">Cytoplasm</keyword>
<reference evidence="14" key="2">
    <citation type="submission" date="2011-02" db="EMBL/GenBank/DDBJ databases">
        <title>The complete genome of Syntrophobotulus glycolicus DSM 8271.</title>
        <authorList>
            <person name="Lucas S."/>
            <person name="Copeland A."/>
            <person name="Lapidus A."/>
            <person name="Bruce D."/>
            <person name="Goodwin L."/>
            <person name="Pitluck S."/>
            <person name="Kyrpides N."/>
            <person name="Mavromatis K."/>
            <person name="Pagani I."/>
            <person name="Ivanova N."/>
            <person name="Mikhailova N."/>
            <person name="Chertkov O."/>
            <person name="Held B."/>
            <person name="Detter J.C."/>
            <person name="Tapia R."/>
            <person name="Han C."/>
            <person name="Land M."/>
            <person name="Hauser L."/>
            <person name="Markowitz V."/>
            <person name="Cheng J.-F."/>
            <person name="Hugenholtz P."/>
            <person name="Woyke T."/>
            <person name="Wu D."/>
            <person name="Spring S."/>
            <person name="Schroeder M."/>
            <person name="Brambilla E."/>
            <person name="Klenk H.-P."/>
            <person name="Eisen J.A."/>
        </authorList>
    </citation>
    <scope>NUCLEOTIDE SEQUENCE [LARGE SCALE GENOMIC DNA]</scope>
    <source>
        <strain evidence="14">DSM 8271 / FlGlyR</strain>
    </source>
</reference>
<dbReference type="RefSeq" id="WP_013623925.1">
    <property type="nucleotide sequence ID" value="NC_015172.1"/>
</dbReference>
<dbReference type="Pfam" id="PF00625">
    <property type="entry name" value="Guanylate_kin"/>
    <property type="match status" value="1"/>
</dbReference>
<organism evidence="13 14">
    <name type="scientific">Syntrophobotulus glycolicus (strain DSM 8271 / FlGlyR)</name>
    <dbReference type="NCBI Taxonomy" id="645991"/>
    <lineage>
        <taxon>Bacteria</taxon>
        <taxon>Bacillati</taxon>
        <taxon>Bacillota</taxon>
        <taxon>Clostridia</taxon>
        <taxon>Eubacteriales</taxon>
        <taxon>Desulfitobacteriaceae</taxon>
        <taxon>Syntrophobotulus</taxon>
    </lineage>
</organism>
<dbReference type="InterPro" id="IPR017665">
    <property type="entry name" value="Guanylate_kinase"/>
</dbReference>
<keyword evidence="8 11" id="KW-0067">ATP-binding</keyword>
<dbReference type="PANTHER" id="PTHR23117">
    <property type="entry name" value="GUANYLATE KINASE-RELATED"/>
    <property type="match status" value="1"/>
</dbReference>
<dbReference type="GO" id="GO:0005524">
    <property type="term" value="F:ATP binding"/>
    <property type="evidence" value="ECO:0007669"/>
    <property type="project" value="UniProtKB-UniRule"/>
</dbReference>
<evidence type="ECO:0000256" key="1">
    <source>
        <dbReference type="ARBA" id="ARBA00003531"/>
    </source>
</evidence>
<dbReference type="Proteomes" id="UP000007488">
    <property type="component" value="Chromosome"/>
</dbReference>
<dbReference type="AlphaFoldDB" id="F0T0I9"/>
<evidence type="ECO:0000313" key="14">
    <source>
        <dbReference type="Proteomes" id="UP000007488"/>
    </source>
</evidence>
<evidence type="ECO:0000256" key="8">
    <source>
        <dbReference type="ARBA" id="ARBA00022840"/>
    </source>
</evidence>
<feature type="domain" description="Guanylate kinase-like" evidence="12">
    <location>
        <begin position="9"/>
        <end position="187"/>
    </location>
</feature>
<accession>F0T0I9</accession>
<dbReference type="SUPFAM" id="SSF52540">
    <property type="entry name" value="P-loop containing nucleoside triphosphate hydrolases"/>
    <property type="match status" value="1"/>
</dbReference>
<dbReference type="eggNOG" id="COG0194">
    <property type="taxonomic scope" value="Bacteria"/>
</dbReference>
<dbReference type="Gene3D" id="3.40.50.300">
    <property type="entry name" value="P-loop containing nucleotide triphosphate hydrolases"/>
    <property type="match status" value="1"/>
</dbReference>
<keyword evidence="6 11" id="KW-0547">Nucleotide-binding</keyword>
<dbReference type="GO" id="GO:0005829">
    <property type="term" value="C:cytosol"/>
    <property type="evidence" value="ECO:0007669"/>
    <property type="project" value="TreeGrafter"/>
</dbReference>
<reference evidence="13 14" key="1">
    <citation type="journal article" date="2011" name="Stand. Genomic Sci.">
        <title>Complete genome sequence of Syntrophobotulus glycolicus type strain (FlGlyR).</title>
        <authorList>
            <person name="Han C."/>
            <person name="Mwirichia R."/>
            <person name="Chertkov O."/>
            <person name="Held B."/>
            <person name="Lapidus A."/>
            <person name="Nolan M."/>
            <person name="Lucas S."/>
            <person name="Hammon N."/>
            <person name="Deshpande S."/>
            <person name="Cheng J.F."/>
            <person name="Tapia R."/>
            <person name="Goodwin L."/>
            <person name="Pitluck S."/>
            <person name="Huntemann M."/>
            <person name="Liolios K."/>
            <person name="Ivanova N."/>
            <person name="Pagani I."/>
            <person name="Mavromatis K."/>
            <person name="Ovchinikova G."/>
            <person name="Pati A."/>
            <person name="Chen A."/>
            <person name="Palaniappan K."/>
            <person name="Land M."/>
            <person name="Hauser L."/>
            <person name="Brambilla E.M."/>
            <person name="Rohde M."/>
            <person name="Spring S."/>
            <person name="Sikorski J."/>
            <person name="Goker M."/>
            <person name="Woyke T."/>
            <person name="Bristow J."/>
            <person name="Eisen J.A."/>
            <person name="Markowitz V."/>
            <person name="Hugenholtz P."/>
            <person name="Kyrpides N.C."/>
            <person name="Klenk H.P."/>
            <person name="Detter J.C."/>
        </authorList>
    </citation>
    <scope>NUCLEOTIDE SEQUENCE [LARGE SCALE GENOMIC DNA]</scope>
    <source>
        <strain evidence="14">DSM 8271 / FlGlyR</strain>
    </source>
</reference>
<keyword evidence="5 11" id="KW-0808">Transferase</keyword>
<keyword evidence="14" id="KW-1185">Reference proteome</keyword>
<evidence type="ECO:0000256" key="10">
    <source>
        <dbReference type="ARBA" id="ARBA00048594"/>
    </source>
</evidence>
<sequence length="199" mass="22663">MGMLKNDQGILLVVSGPAGVGKGTLCRELMAQAGDLEYSVSVTTRAPRPKEQEGREYYFRSREEFERMIEGRELLEWAEFCGNYYGTPLFHVQKVLAEGRTILLEIDIQGAKQVKQVFPQGVFIFIAPPSFETLSERLHKRGTEPEEVIQKRLKTAEGELRQIQAYDYIVENDRIDLAVEKLRSIIIAEGCRVKNNLIV</sequence>
<evidence type="ECO:0000256" key="3">
    <source>
        <dbReference type="ARBA" id="ARBA00012961"/>
    </source>
</evidence>
<protein>
    <recommendedName>
        <fullName evidence="4 11">Guanylate kinase</fullName>
        <ecNumber evidence="3 11">2.7.4.8</ecNumber>
    </recommendedName>
    <alternativeName>
        <fullName evidence="9 11">GMP kinase</fullName>
    </alternativeName>
</protein>
<dbReference type="SMART" id="SM00072">
    <property type="entry name" value="GuKc"/>
    <property type="match status" value="1"/>
</dbReference>
<dbReference type="PANTHER" id="PTHR23117:SF13">
    <property type="entry name" value="GUANYLATE KINASE"/>
    <property type="match status" value="1"/>
</dbReference>
<dbReference type="CDD" id="cd00071">
    <property type="entry name" value="GMPK"/>
    <property type="match status" value="1"/>
</dbReference>
<dbReference type="KEGG" id="sgy:Sgly_0692"/>
<comment type="catalytic activity">
    <reaction evidence="10 11">
        <text>GMP + ATP = GDP + ADP</text>
        <dbReference type="Rhea" id="RHEA:20780"/>
        <dbReference type="ChEBI" id="CHEBI:30616"/>
        <dbReference type="ChEBI" id="CHEBI:58115"/>
        <dbReference type="ChEBI" id="CHEBI:58189"/>
        <dbReference type="ChEBI" id="CHEBI:456216"/>
        <dbReference type="EC" id="2.7.4.8"/>
    </reaction>
</comment>
<evidence type="ECO:0000256" key="4">
    <source>
        <dbReference type="ARBA" id="ARBA00016296"/>
    </source>
</evidence>
<evidence type="ECO:0000256" key="2">
    <source>
        <dbReference type="ARBA" id="ARBA00005790"/>
    </source>
</evidence>